<keyword evidence="1" id="KW-0472">Membrane</keyword>
<accession>A0A6C0DTT0</accession>
<feature type="transmembrane region" description="Helical" evidence="1">
    <location>
        <begin position="70"/>
        <end position="98"/>
    </location>
</feature>
<reference evidence="2" key="1">
    <citation type="journal article" date="2020" name="Nature">
        <title>Giant virus diversity and host interactions through global metagenomics.</title>
        <authorList>
            <person name="Schulz F."/>
            <person name="Roux S."/>
            <person name="Paez-Espino D."/>
            <person name="Jungbluth S."/>
            <person name="Walsh D.A."/>
            <person name="Denef V.J."/>
            <person name="McMahon K.D."/>
            <person name="Konstantinidis K.T."/>
            <person name="Eloe-Fadrosh E.A."/>
            <person name="Kyrpides N.C."/>
            <person name="Woyke T."/>
        </authorList>
    </citation>
    <scope>NUCLEOTIDE SEQUENCE</scope>
    <source>
        <strain evidence="2">GVMAG-M-3300023174-5</strain>
    </source>
</reference>
<protein>
    <submittedName>
        <fullName evidence="2">Uncharacterized protein</fullName>
    </submittedName>
</protein>
<evidence type="ECO:0000313" key="2">
    <source>
        <dbReference type="EMBL" id="QHT19633.1"/>
    </source>
</evidence>
<feature type="transmembrane region" description="Helical" evidence="1">
    <location>
        <begin position="36"/>
        <end position="58"/>
    </location>
</feature>
<feature type="transmembrane region" description="Helical" evidence="1">
    <location>
        <begin position="110"/>
        <end position="132"/>
    </location>
</feature>
<keyword evidence="1" id="KW-0812">Transmembrane</keyword>
<organism evidence="2">
    <name type="scientific">viral metagenome</name>
    <dbReference type="NCBI Taxonomy" id="1070528"/>
    <lineage>
        <taxon>unclassified sequences</taxon>
        <taxon>metagenomes</taxon>
        <taxon>organismal metagenomes</taxon>
    </lineage>
</organism>
<evidence type="ECO:0000256" key="1">
    <source>
        <dbReference type="SAM" id="Phobius"/>
    </source>
</evidence>
<keyword evidence="1" id="KW-1133">Transmembrane helix</keyword>
<sequence>MPKTQEEVFQIIYNGLIFVGIILSIVSLSISSHSNANISISSYTFISAGVILIIGFLVNKILNLPNLSKLGFFSVFLTNVGPFLLLTGILAFTLYLIITFKDKINSGNISSGYGLFSKLSIAFILMQLYITYYGMQSPEFKESGSLSKIYSSFAYLVGVINVSIVLILASILKYFSTDG</sequence>
<feature type="transmembrane region" description="Helical" evidence="1">
    <location>
        <begin position="153"/>
        <end position="175"/>
    </location>
</feature>
<proteinExistence type="predicted"/>
<name>A0A6C0DTT0_9ZZZZ</name>
<dbReference type="AlphaFoldDB" id="A0A6C0DTT0"/>
<dbReference type="EMBL" id="MN739668">
    <property type="protein sequence ID" value="QHT19633.1"/>
    <property type="molecule type" value="Genomic_DNA"/>
</dbReference>
<feature type="transmembrane region" description="Helical" evidence="1">
    <location>
        <begin position="12"/>
        <end position="30"/>
    </location>
</feature>